<comment type="caution">
    <text evidence="6">The sequence shown here is derived from an EMBL/GenBank/DDBJ whole genome shotgun (WGS) entry which is preliminary data.</text>
</comment>
<dbReference type="InterPro" id="IPR009057">
    <property type="entry name" value="Homeodomain-like_sf"/>
</dbReference>
<dbReference type="AlphaFoldDB" id="A0A117M3E6"/>
<dbReference type="InterPro" id="IPR001347">
    <property type="entry name" value="SIS_dom"/>
</dbReference>
<dbReference type="SUPFAM" id="SSF53697">
    <property type="entry name" value="SIS domain"/>
    <property type="match status" value="1"/>
</dbReference>
<dbReference type="Pfam" id="PF01380">
    <property type="entry name" value="SIS"/>
    <property type="match status" value="1"/>
</dbReference>
<dbReference type="InterPro" id="IPR036388">
    <property type="entry name" value="WH-like_DNA-bd_sf"/>
</dbReference>
<protein>
    <submittedName>
        <fullName evidence="6">Transcriptional regulator, RpiR family</fullName>
    </submittedName>
</protein>
<dbReference type="InterPro" id="IPR000281">
    <property type="entry name" value="HTH_RpiR"/>
</dbReference>
<dbReference type="SUPFAM" id="SSF46689">
    <property type="entry name" value="Homeodomain-like"/>
    <property type="match status" value="1"/>
</dbReference>
<dbReference type="PROSITE" id="PS51071">
    <property type="entry name" value="HTH_RPIR"/>
    <property type="match status" value="1"/>
</dbReference>
<evidence type="ECO:0000259" key="5">
    <source>
        <dbReference type="PROSITE" id="PS51464"/>
    </source>
</evidence>
<dbReference type="GO" id="GO:0003677">
    <property type="term" value="F:DNA binding"/>
    <property type="evidence" value="ECO:0007669"/>
    <property type="project" value="UniProtKB-KW"/>
</dbReference>
<dbReference type="Pfam" id="PF01418">
    <property type="entry name" value="HTH_6"/>
    <property type="match status" value="1"/>
</dbReference>
<dbReference type="EMBL" id="LGGP01000011">
    <property type="protein sequence ID" value="KUK82177.1"/>
    <property type="molecule type" value="Genomic_DNA"/>
</dbReference>
<dbReference type="InterPro" id="IPR046348">
    <property type="entry name" value="SIS_dom_sf"/>
</dbReference>
<evidence type="ECO:0000313" key="6">
    <source>
        <dbReference type="EMBL" id="KUK82177.1"/>
    </source>
</evidence>
<keyword evidence="1" id="KW-0805">Transcription regulation</keyword>
<evidence type="ECO:0000256" key="2">
    <source>
        <dbReference type="ARBA" id="ARBA00023125"/>
    </source>
</evidence>
<gene>
    <name evidence="6" type="ORF">XD94_0130</name>
</gene>
<feature type="domain" description="SIS" evidence="5">
    <location>
        <begin position="128"/>
        <end position="265"/>
    </location>
</feature>
<dbReference type="InterPro" id="IPR035472">
    <property type="entry name" value="RpiR-like_SIS"/>
</dbReference>
<dbReference type="Gene3D" id="3.40.50.10490">
    <property type="entry name" value="Glucose-6-phosphate isomerase like protein, domain 1"/>
    <property type="match status" value="1"/>
</dbReference>
<evidence type="ECO:0000256" key="3">
    <source>
        <dbReference type="ARBA" id="ARBA00023163"/>
    </source>
</evidence>
<organism evidence="6 7">
    <name type="scientific">Mesotoga prima</name>
    <dbReference type="NCBI Taxonomy" id="1184387"/>
    <lineage>
        <taxon>Bacteria</taxon>
        <taxon>Thermotogati</taxon>
        <taxon>Thermotogota</taxon>
        <taxon>Thermotogae</taxon>
        <taxon>Kosmotogales</taxon>
        <taxon>Kosmotogaceae</taxon>
        <taxon>Mesotoga</taxon>
    </lineage>
</organism>
<dbReference type="Proteomes" id="UP000054092">
    <property type="component" value="Unassembled WGS sequence"/>
</dbReference>
<dbReference type="GO" id="GO:1901135">
    <property type="term" value="P:carbohydrate derivative metabolic process"/>
    <property type="evidence" value="ECO:0007669"/>
    <property type="project" value="InterPro"/>
</dbReference>
<dbReference type="CDD" id="cd05013">
    <property type="entry name" value="SIS_RpiR"/>
    <property type="match status" value="1"/>
</dbReference>
<sequence length="286" mass="32238">MNKSMKILDRVREVYPSLSKSQRLIADSILENWENTAFVSPRELGERLGVSETTVIRFAKTLGYSGFSELREHSQNLIKEKLTPAEKMSATVQKIKSGETTFDRLLTTEVENLKDGISKVSADEFYKAVDLIENAQRVFIAGQGVSEALCKFLEFRFRRMQIDTRPVTVGGKAFYETLLLMKDEDVLFGIGFFRCSQDILRSFDYARKNCIPTIALTHSSVSELALKSEVTLVANRGPVSLLNSLVVPMAILNALVLYIAERDEEKLKALKKLDEIPDIFGFNGKH</sequence>
<feature type="domain" description="HTH rpiR-type" evidence="4">
    <location>
        <begin position="5"/>
        <end position="81"/>
    </location>
</feature>
<evidence type="ECO:0000313" key="7">
    <source>
        <dbReference type="Proteomes" id="UP000054092"/>
    </source>
</evidence>
<dbReference type="InterPro" id="IPR047640">
    <property type="entry name" value="RpiR-like"/>
</dbReference>
<dbReference type="GO" id="GO:0097367">
    <property type="term" value="F:carbohydrate derivative binding"/>
    <property type="evidence" value="ECO:0007669"/>
    <property type="project" value="InterPro"/>
</dbReference>
<reference evidence="7" key="1">
    <citation type="journal article" date="2015" name="MBio">
        <title>Genome-Resolved Metagenomic Analysis Reveals Roles for Candidate Phyla and Other Microbial Community Members in Biogeochemical Transformations in Oil Reservoirs.</title>
        <authorList>
            <person name="Hu P."/>
            <person name="Tom L."/>
            <person name="Singh A."/>
            <person name="Thomas B.C."/>
            <person name="Baker B.J."/>
            <person name="Piceno Y.M."/>
            <person name="Andersen G.L."/>
            <person name="Banfield J.F."/>
        </authorList>
    </citation>
    <scope>NUCLEOTIDE SEQUENCE [LARGE SCALE GENOMIC DNA]</scope>
</reference>
<name>A0A117M3E6_9BACT</name>
<proteinExistence type="predicted"/>
<accession>A0A117M3E6</accession>
<dbReference type="PANTHER" id="PTHR30514">
    <property type="entry name" value="GLUCOKINASE"/>
    <property type="match status" value="1"/>
</dbReference>
<keyword evidence="2" id="KW-0238">DNA-binding</keyword>
<dbReference type="Gene3D" id="1.10.10.10">
    <property type="entry name" value="Winged helix-like DNA-binding domain superfamily/Winged helix DNA-binding domain"/>
    <property type="match status" value="1"/>
</dbReference>
<evidence type="ECO:0000256" key="1">
    <source>
        <dbReference type="ARBA" id="ARBA00023015"/>
    </source>
</evidence>
<dbReference type="PATRIC" id="fig|1184387.3.peg.423"/>
<dbReference type="PANTHER" id="PTHR30514:SF18">
    <property type="entry name" value="RPIR-FAMILY TRANSCRIPTIONAL REGULATOR"/>
    <property type="match status" value="1"/>
</dbReference>
<keyword evidence="3" id="KW-0804">Transcription</keyword>
<evidence type="ECO:0000259" key="4">
    <source>
        <dbReference type="PROSITE" id="PS51071"/>
    </source>
</evidence>
<dbReference type="PROSITE" id="PS51464">
    <property type="entry name" value="SIS"/>
    <property type="match status" value="1"/>
</dbReference>
<dbReference type="GO" id="GO:0003700">
    <property type="term" value="F:DNA-binding transcription factor activity"/>
    <property type="evidence" value="ECO:0007669"/>
    <property type="project" value="InterPro"/>
</dbReference>